<dbReference type="EMBL" id="LHUR01000010">
    <property type="protein sequence ID" value="KOA21162.1"/>
    <property type="molecule type" value="Genomic_DNA"/>
</dbReference>
<comment type="caution">
    <text evidence="2">The sequence shown here is derived from an EMBL/GenBank/DDBJ whole genome shotgun (WGS) entry which is preliminary data.</text>
</comment>
<reference evidence="3" key="1">
    <citation type="submission" date="2015-08" db="EMBL/GenBank/DDBJ databases">
        <title>Genome sequence of the strict anaerobe Clostridium homopropionicum LuHBu1 (DSM 5847T).</title>
        <authorList>
            <person name="Poehlein A."/>
            <person name="Beck M."/>
            <person name="Schiel-Bengelsdorf B."/>
            <person name="Bengelsdorf F.R."/>
            <person name="Daniel R."/>
            <person name="Duerre P."/>
        </authorList>
    </citation>
    <scope>NUCLEOTIDE SEQUENCE [LARGE SCALE GENOMIC DNA]</scope>
    <source>
        <strain evidence="3">DSM 5847</strain>
    </source>
</reference>
<organism evidence="2 3">
    <name type="scientific">Clostridium homopropionicum DSM 5847</name>
    <dbReference type="NCBI Taxonomy" id="1121318"/>
    <lineage>
        <taxon>Bacteria</taxon>
        <taxon>Bacillati</taxon>
        <taxon>Bacillota</taxon>
        <taxon>Clostridia</taxon>
        <taxon>Eubacteriales</taxon>
        <taxon>Clostridiaceae</taxon>
        <taxon>Clostridium</taxon>
    </lineage>
</organism>
<protein>
    <recommendedName>
        <fullName evidence="1">DUF559 domain-containing protein</fullName>
    </recommendedName>
</protein>
<dbReference type="SUPFAM" id="SSF52980">
    <property type="entry name" value="Restriction endonuclease-like"/>
    <property type="match status" value="1"/>
</dbReference>
<dbReference type="PATRIC" id="fig|1121318.3.peg.296"/>
<keyword evidence="3" id="KW-1185">Reference proteome</keyword>
<name>A0A0L6ZDY3_9CLOT</name>
<feature type="domain" description="DUF559" evidence="1">
    <location>
        <begin position="122"/>
        <end position="202"/>
    </location>
</feature>
<dbReference type="AlphaFoldDB" id="A0A0L6ZDY3"/>
<dbReference type="InterPro" id="IPR007569">
    <property type="entry name" value="DUF559"/>
</dbReference>
<gene>
    <name evidence="2" type="ORF">CLHOM_02920</name>
</gene>
<evidence type="ECO:0000313" key="2">
    <source>
        <dbReference type="EMBL" id="KOA21162.1"/>
    </source>
</evidence>
<dbReference type="Pfam" id="PF04480">
    <property type="entry name" value="DUF559"/>
    <property type="match status" value="1"/>
</dbReference>
<sequence>MSHKEAIEDKIPIQKDSKGFNWYYPPCKICGTPVPNWSYIRITNYICNSCRKELVKLEFEYRGNSTVDKKEKKLQNALKRIEKVANIKDYKKAITFVRRGFNNKSWYQSTEEIMVALELVKQGIKAYHQVKVYDYKVDFVIPDLKVALEVDGPIYHNKNKKETIRDEVISQKLGDGYEVIRISTENINLNITKLLPAIKAVLCSRKKKSSPKFS</sequence>
<evidence type="ECO:0000313" key="3">
    <source>
        <dbReference type="Proteomes" id="UP000037043"/>
    </source>
</evidence>
<dbReference type="Proteomes" id="UP000037043">
    <property type="component" value="Unassembled WGS sequence"/>
</dbReference>
<dbReference type="STRING" id="36844.SAMN04488501_10733"/>
<dbReference type="Gene3D" id="3.40.960.10">
    <property type="entry name" value="VSR Endonuclease"/>
    <property type="match status" value="1"/>
</dbReference>
<dbReference type="RefSeq" id="WP_052219896.1">
    <property type="nucleotide sequence ID" value="NZ_LHUR01000010.1"/>
</dbReference>
<accession>A0A0L6ZDY3</accession>
<evidence type="ECO:0000259" key="1">
    <source>
        <dbReference type="Pfam" id="PF04480"/>
    </source>
</evidence>
<dbReference type="InterPro" id="IPR011335">
    <property type="entry name" value="Restrct_endonuc-II-like"/>
</dbReference>
<proteinExistence type="predicted"/>